<sequence>MIVVLTRTIFKLIYHLAFDTSSHSSFENKEEDSSDSEDSFSEGGDTPPTLFFREKLTHNTSILKTYLLLGLL</sequence>
<evidence type="ECO:0000313" key="2">
    <source>
        <dbReference type="EMBL" id="CAH1959582.1"/>
    </source>
</evidence>
<proteinExistence type="predicted"/>
<dbReference type="AlphaFoldDB" id="A0A9P0JXZ9"/>
<dbReference type="EMBL" id="CAKOFQ010006683">
    <property type="protein sequence ID" value="CAH1959582.1"/>
    <property type="molecule type" value="Genomic_DNA"/>
</dbReference>
<name>A0A9P0JXZ9_ACAOB</name>
<evidence type="ECO:0000313" key="3">
    <source>
        <dbReference type="Proteomes" id="UP001152888"/>
    </source>
</evidence>
<feature type="compositionally biased region" description="Acidic residues" evidence="1">
    <location>
        <begin position="29"/>
        <end position="40"/>
    </location>
</feature>
<organism evidence="2 3">
    <name type="scientific">Acanthoscelides obtectus</name>
    <name type="common">Bean weevil</name>
    <name type="synonym">Bruchus obtectus</name>
    <dbReference type="NCBI Taxonomy" id="200917"/>
    <lineage>
        <taxon>Eukaryota</taxon>
        <taxon>Metazoa</taxon>
        <taxon>Ecdysozoa</taxon>
        <taxon>Arthropoda</taxon>
        <taxon>Hexapoda</taxon>
        <taxon>Insecta</taxon>
        <taxon>Pterygota</taxon>
        <taxon>Neoptera</taxon>
        <taxon>Endopterygota</taxon>
        <taxon>Coleoptera</taxon>
        <taxon>Polyphaga</taxon>
        <taxon>Cucujiformia</taxon>
        <taxon>Chrysomeloidea</taxon>
        <taxon>Chrysomelidae</taxon>
        <taxon>Bruchinae</taxon>
        <taxon>Bruchini</taxon>
        <taxon>Acanthoscelides</taxon>
    </lineage>
</organism>
<dbReference type="Proteomes" id="UP001152888">
    <property type="component" value="Unassembled WGS sequence"/>
</dbReference>
<accession>A0A9P0JXZ9</accession>
<keyword evidence="3" id="KW-1185">Reference proteome</keyword>
<feature type="region of interest" description="Disordered" evidence="1">
    <location>
        <begin position="22"/>
        <end position="47"/>
    </location>
</feature>
<protein>
    <submittedName>
        <fullName evidence="2">Uncharacterized protein</fullName>
    </submittedName>
</protein>
<evidence type="ECO:0000256" key="1">
    <source>
        <dbReference type="SAM" id="MobiDB-lite"/>
    </source>
</evidence>
<gene>
    <name evidence="2" type="ORF">ACAOBT_LOCUS3247</name>
</gene>
<reference evidence="2" key="1">
    <citation type="submission" date="2022-03" db="EMBL/GenBank/DDBJ databases">
        <authorList>
            <person name="Sayadi A."/>
        </authorList>
    </citation>
    <scope>NUCLEOTIDE SEQUENCE</scope>
</reference>
<comment type="caution">
    <text evidence="2">The sequence shown here is derived from an EMBL/GenBank/DDBJ whole genome shotgun (WGS) entry which is preliminary data.</text>
</comment>